<dbReference type="Gene3D" id="3.40.50.11890">
    <property type="match status" value="1"/>
</dbReference>
<reference evidence="3" key="1">
    <citation type="journal article" date="2014" name="Front. Microbiol.">
        <title>High frequency of phylogenetically diverse reductive dehalogenase-homologous genes in deep subseafloor sedimentary metagenomes.</title>
        <authorList>
            <person name="Kawai M."/>
            <person name="Futagami T."/>
            <person name="Toyoda A."/>
            <person name="Takaki Y."/>
            <person name="Nishi S."/>
            <person name="Hori S."/>
            <person name="Arai W."/>
            <person name="Tsubouchi T."/>
            <person name="Morono Y."/>
            <person name="Uchiyama I."/>
            <person name="Ito T."/>
            <person name="Fujiyama A."/>
            <person name="Inagaki F."/>
            <person name="Takami H."/>
        </authorList>
    </citation>
    <scope>NUCLEOTIDE SEQUENCE</scope>
    <source>
        <strain evidence="3">Expedition CK06-06</strain>
    </source>
</reference>
<evidence type="ECO:0000313" key="3">
    <source>
        <dbReference type="EMBL" id="GAH18881.1"/>
    </source>
</evidence>
<gene>
    <name evidence="3" type="ORF">S03H2_08580</name>
</gene>
<feature type="transmembrane region" description="Helical" evidence="2">
    <location>
        <begin position="23"/>
        <end position="44"/>
    </location>
</feature>
<feature type="non-terminal residue" evidence="3">
    <location>
        <position position="152"/>
    </location>
</feature>
<keyword evidence="2" id="KW-1133">Transmembrane helix</keyword>
<dbReference type="PANTHER" id="PTHR30548">
    <property type="entry name" value="2-HYDROXYGLUTARYL-COA DEHYDRATASE, D-COMPONENT-RELATED"/>
    <property type="match status" value="1"/>
</dbReference>
<name>X1DDK2_9ZZZZ</name>
<dbReference type="AlphaFoldDB" id="X1DDK2"/>
<dbReference type="InterPro" id="IPR010327">
    <property type="entry name" value="FldB/FldC_alpha/beta"/>
</dbReference>
<dbReference type="EMBL" id="BARU01004194">
    <property type="protein sequence ID" value="GAH18881.1"/>
    <property type="molecule type" value="Genomic_DNA"/>
</dbReference>
<dbReference type="Pfam" id="PF06050">
    <property type="entry name" value="HGD-D"/>
    <property type="match status" value="1"/>
</dbReference>
<protein>
    <recommendedName>
        <fullName evidence="4">2-hydroxyacyl-CoA dehydratase</fullName>
    </recommendedName>
</protein>
<keyword evidence="2" id="KW-0472">Membrane</keyword>
<evidence type="ECO:0000256" key="2">
    <source>
        <dbReference type="SAM" id="Phobius"/>
    </source>
</evidence>
<accession>X1DDK2</accession>
<evidence type="ECO:0000256" key="1">
    <source>
        <dbReference type="ARBA" id="ARBA00005806"/>
    </source>
</evidence>
<organism evidence="3">
    <name type="scientific">marine sediment metagenome</name>
    <dbReference type="NCBI Taxonomy" id="412755"/>
    <lineage>
        <taxon>unclassified sequences</taxon>
        <taxon>metagenomes</taxon>
        <taxon>ecological metagenomes</taxon>
    </lineage>
</organism>
<proteinExistence type="inferred from homology"/>
<evidence type="ECO:0008006" key="4">
    <source>
        <dbReference type="Google" id="ProtNLM"/>
    </source>
</evidence>
<keyword evidence="2" id="KW-0812">Transmembrane</keyword>
<dbReference type="PANTHER" id="PTHR30548:SF1">
    <property type="entry name" value="DEHYDRATASE SUBUNIT MJ0007-RELATED"/>
    <property type="match status" value="1"/>
</dbReference>
<comment type="caution">
    <text evidence="3">The sequence shown here is derived from an EMBL/GenBank/DDBJ whole genome shotgun (WGS) entry which is preliminary data.</text>
</comment>
<sequence>MKAEFLNYICHKNKALKSIKKPIMGWVCTYTPIEIIIAAGFYPYRILPTTDPSLANSYLDSNFCPYVRSCLGEALGKRPEYVDNLIIVNSCDAMRRLYDAWRHYVQGTFIYLLDLPRDDSAKAIQYYKDNLQLLIGELGEKFKIKISEDLLY</sequence>
<comment type="similarity">
    <text evidence="1">Belongs to the FldB/FldC dehydratase alpha/beta subunit family.</text>
</comment>